<keyword evidence="1" id="KW-1133">Transmembrane helix</keyword>
<dbReference type="AlphaFoldDB" id="A0A0E9RG71"/>
<dbReference type="EMBL" id="GBXM01080795">
    <property type="protein sequence ID" value="JAH27782.1"/>
    <property type="molecule type" value="Transcribed_RNA"/>
</dbReference>
<proteinExistence type="predicted"/>
<evidence type="ECO:0000256" key="1">
    <source>
        <dbReference type="SAM" id="Phobius"/>
    </source>
</evidence>
<name>A0A0E9RG71_ANGAN</name>
<reference evidence="2" key="2">
    <citation type="journal article" date="2015" name="Fish Shellfish Immunol.">
        <title>Early steps in the European eel (Anguilla anguilla)-Vibrio vulnificus interaction in the gills: Role of the RtxA13 toxin.</title>
        <authorList>
            <person name="Callol A."/>
            <person name="Pajuelo D."/>
            <person name="Ebbesson L."/>
            <person name="Teles M."/>
            <person name="MacKenzie S."/>
            <person name="Amaro C."/>
        </authorList>
    </citation>
    <scope>NUCLEOTIDE SEQUENCE</scope>
</reference>
<sequence length="54" mass="6417">MEHSFENRTVLYLNIFLCFVFVISTKTFFFVIYHLSATNVMWVATLGLFHVHKC</sequence>
<keyword evidence="1" id="KW-0812">Transmembrane</keyword>
<keyword evidence="1" id="KW-0472">Membrane</keyword>
<feature type="transmembrane region" description="Helical" evidence="1">
    <location>
        <begin position="12"/>
        <end position="33"/>
    </location>
</feature>
<reference evidence="2" key="1">
    <citation type="submission" date="2014-11" db="EMBL/GenBank/DDBJ databases">
        <authorList>
            <person name="Amaro Gonzalez C."/>
        </authorList>
    </citation>
    <scope>NUCLEOTIDE SEQUENCE</scope>
</reference>
<organism evidence="2">
    <name type="scientific">Anguilla anguilla</name>
    <name type="common">European freshwater eel</name>
    <name type="synonym">Muraena anguilla</name>
    <dbReference type="NCBI Taxonomy" id="7936"/>
    <lineage>
        <taxon>Eukaryota</taxon>
        <taxon>Metazoa</taxon>
        <taxon>Chordata</taxon>
        <taxon>Craniata</taxon>
        <taxon>Vertebrata</taxon>
        <taxon>Euteleostomi</taxon>
        <taxon>Actinopterygii</taxon>
        <taxon>Neopterygii</taxon>
        <taxon>Teleostei</taxon>
        <taxon>Anguilliformes</taxon>
        <taxon>Anguillidae</taxon>
        <taxon>Anguilla</taxon>
    </lineage>
</organism>
<accession>A0A0E9RG71</accession>
<protein>
    <submittedName>
        <fullName evidence="2">Uncharacterized protein</fullName>
    </submittedName>
</protein>
<evidence type="ECO:0000313" key="2">
    <source>
        <dbReference type="EMBL" id="JAH27782.1"/>
    </source>
</evidence>